<dbReference type="Proteomes" id="UP000623687">
    <property type="component" value="Unassembled WGS sequence"/>
</dbReference>
<comment type="similarity">
    <text evidence="2 12">Belongs to the peptidase M36 family.</text>
</comment>
<dbReference type="InterPro" id="IPR050371">
    <property type="entry name" value="Fungal_virulence_M36"/>
</dbReference>
<keyword evidence="4 12" id="KW-0645">Protease</keyword>
<keyword evidence="5 11" id="KW-0479">Metal-binding</keyword>
<feature type="compositionally biased region" description="Low complexity" evidence="13">
    <location>
        <begin position="263"/>
        <end position="272"/>
    </location>
</feature>
<evidence type="ECO:0000256" key="10">
    <source>
        <dbReference type="PIRSR" id="PIRSR601842-1"/>
    </source>
</evidence>
<proteinExistence type="inferred from homology"/>
<feature type="binding site" evidence="11">
    <location>
        <position position="370"/>
    </location>
    <ligand>
        <name>Zn(2+)</name>
        <dbReference type="ChEBI" id="CHEBI:29105"/>
        <note>catalytic</note>
    </ligand>
</feature>
<evidence type="ECO:0000256" key="9">
    <source>
        <dbReference type="ARBA" id="ARBA00023145"/>
    </source>
</evidence>
<dbReference type="RefSeq" id="XP_036637214.1">
    <property type="nucleotide sequence ID" value="XM_036771369.1"/>
</dbReference>
<evidence type="ECO:0000256" key="4">
    <source>
        <dbReference type="ARBA" id="ARBA00022670"/>
    </source>
</evidence>
<feature type="signal peptide" evidence="12">
    <location>
        <begin position="1"/>
        <end position="23"/>
    </location>
</feature>
<dbReference type="EMBL" id="JACETU010000001">
    <property type="protein sequence ID" value="KAF7441370.1"/>
    <property type="molecule type" value="Genomic_DNA"/>
</dbReference>
<dbReference type="Gene3D" id="3.10.170.10">
    <property type="match status" value="2"/>
</dbReference>
<keyword evidence="3 12" id="KW-0964">Secreted</keyword>
<evidence type="ECO:0000256" key="5">
    <source>
        <dbReference type="ARBA" id="ARBA00022723"/>
    </source>
</evidence>
<dbReference type="GO" id="GO:0004222">
    <property type="term" value="F:metalloendopeptidase activity"/>
    <property type="evidence" value="ECO:0007669"/>
    <property type="project" value="InterPro"/>
</dbReference>
<dbReference type="CDD" id="cd09596">
    <property type="entry name" value="M36"/>
    <property type="match status" value="1"/>
</dbReference>
<dbReference type="OrthoDB" id="3227768at2759"/>
<feature type="active site" evidence="10">
    <location>
        <position position="367"/>
    </location>
</feature>
<evidence type="ECO:0000256" key="1">
    <source>
        <dbReference type="ARBA" id="ARBA00004613"/>
    </source>
</evidence>
<evidence type="ECO:0000256" key="11">
    <source>
        <dbReference type="PIRSR" id="PIRSR601842-2"/>
    </source>
</evidence>
<dbReference type="PANTHER" id="PTHR33478:SF1">
    <property type="entry name" value="EXTRACELLULAR METALLOPROTEINASE MEP"/>
    <property type="match status" value="1"/>
</dbReference>
<dbReference type="Pfam" id="PF02128">
    <property type="entry name" value="Peptidase_M36"/>
    <property type="match status" value="2"/>
</dbReference>
<keyword evidence="6 12" id="KW-0378">Hydrolase</keyword>
<comment type="subcellular location">
    <subcellularLocation>
        <location evidence="1 12">Secreted</location>
    </subcellularLocation>
</comment>
<keyword evidence="8 12" id="KW-0482">Metalloprotease</keyword>
<gene>
    <name evidence="14" type="ORF">PC9H_001720</name>
</gene>
<sequence length="560" mass="59578">MVGVDNLLQAVSLAILYAPTTSASPFPGSVKYTTHHVREVGKGVRIETFHPPSTYETFGTGIDHPLVERDNPDLEESAIAFVGSRLGVSKSAITFKSGFTGETTRRAFVKQTHDGVPFANAVANIAFNRENRVVAFGTSFVKPTRVSSSQPSIPIGDAIAKAEELIDGKYNGHPPSIEFLALPDGSAVLTHVIQIQNDKTGTWVEAFIDAHTGQLRSVTDFVNKFSYLVLPIAIEVPTEGFQVLLDPQDTVASPLGWHSDGTTSTTATAGNNVIASKGAPTPQTPPTSPGNVNAAVVNAFYVVNTVHDFSYRYGFTESAFNFQTNNFGNGGRENDRVVVSVQSAAGNNNADFATPPDALENDILVHENTHGITNRMTGGGTGRCLQTTEAGGMGEGWSDAMAEWTEHKSADVPDYVMGQFVTNTTAGIRTHPYSTSPTVNPLRYSSIATLSEVHDIGEVWANMLHNVYSALVGAHGFSTTARTNPGGTEGNIVFLHLFIDALALQPCNPTLPAARDAWIQADANRYGGANVCILWQAFASRGLGVGAAGHRDSTTVPDGC</sequence>
<comment type="cofactor">
    <cofactor evidence="11">
        <name>Zn(2+)</name>
        <dbReference type="ChEBI" id="CHEBI:29105"/>
    </cofactor>
    <text evidence="11">Binds 1 zinc ion per subunit.</text>
</comment>
<dbReference type="InterPro" id="IPR001842">
    <property type="entry name" value="Peptidase_M36"/>
</dbReference>
<dbReference type="GO" id="GO:0006508">
    <property type="term" value="P:proteolysis"/>
    <property type="evidence" value="ECO:0007669"/>
    <property type="project" value="UniProtKB-KW"/>
</dbReference>
<dbReference type="AlphaFoldDB" id="A0A8H7A3E5"/>
<reference evidence="14" key="1">
    <citation type="submission" date="2019-07" db="EMBL/GenBank/DDBJ databases">
        <authorList>
            <person name="Palmer J.M."/>
        </authorList>
    </citation>
    <scope>NUCLEOTIDE SEQUENCE</scope>
    <source>
        <strain evidence="14">PC9</strain>
    </source>
</reference>
<dbReference type="Gene3D" id="1.10.390.10">
    <property type="entry name" value="Neutral Protease Domain 2"/>
    <property type="match status" value="1"/>
</dbReference>
<evidence type="ECO:0000256" key="2">
    <source>
        <dbReference type="ARBA" id="ARBA00006006"/>
    </source>
</evidence>
<keyword evidence="7 11" id="KW-0862">Zinc</keyword>
<dbReference type="VEuPathDB" id="FungiDB:PC9H_001720"/>
<dbReference type="PANTHER" id="PTHR33478">
    <property type="entry name" value="EXTRACELLULAR METALLOPROTEINASE MEP"/>
    <property type="match status" value="1"/>
</dbReference>
<evidence type="ECO:0000313" key="15">
    <source>
        <dbReference type="Proteomes" id="UP000623687"/>
    </source>
</evidence>
<dbReference type="GO" id="GO:0005615">
    <property type="term" value="C:extracellular space"/>
    <property type="evidence" value="ECO:0007669"/>
    <property type="project" value="InterPro"/>
</dbReference>
<dbReference type="SUPFAM" id="SSF55486">
    <property type="entry name" value="Metalloproteases ('zincins'), catalytic domain"/>
    <property type="match status" value="1"/>
</dbReference>
<protein>
    <recommendedName>
        <fullName evidence="12">Extracellular metalloproteinase</fullName>
        <ecNumber evidence="12">3.4.24.-</ecNumber>
    </recommendedName>
    <alternativeName>
        <fullName evidence="12">Fungalysin</fullName>
    </alternativeName>
</protein>
<feature type="chain" id="PRO_5034674401" description="Extracellular metalloproteinase" evidence="12">
    <location>
        <begin position="24"/>
        <end position="560"/>
    </location>
</feature>
<organism evidence="14 15">
    <name type="scientific">Pleurotus ostreatus</name>
    <name type="common">Oyster mushroom</name>
    <name type="synonym">White-rot fungus</name>
    <dbReference type="NCBI Taxonomy" id="5322"/>
    <lineage>
        <taxon>Eukaryota</taxon>
        <taxon>Fungi</taxon>
        <taxon>Dikarya</taxon>
        <taxon>Basidiomycota</taxon>
        <taxon>Agaricomycotina</taxon>
        <taxon>Agaricomycetes</taxon>
        <taxon>Agaricomycetidae</taxon>
        <taxon>Agaricales</taxon>
        <taxon>Pleurotineae</taxon>
        <taxon>Pleurotaceae</taxon>
        <taxon>Pleurotus</taxon>
    </lineage>
</organism>
<dbReference type="GO" id="GO:0008270">
    <property type="term" value="F:zinc ion binding"/>
    <property type="evidence" value="ECO:0007669"/>
    <property type="project" value="InterPro"/>
</dbReference>
<dbReference type="GeneID" id="59371561"/>
<name>A0A8H7A3E5_PLEOS</name>
<evidence type="ECO:0000256" key="3">
    <source>
        <dbReference type="ARBA" id="ARBA00022525"/>
    </source>
</evidence>
<evidence type="ECO:0000313" key="14">
    <source>
        <dbReference type="EMBL" id="KAF7441370.1"/>
    </source>
</evidence>
<feature type="binding site" evidence="11">
    <location>
        <position position="395"/>
    </location>
    <ligand>
        <name>Zn(2+)</name>
        <dbReference type="ChEBI" id="CHEBI:29105"/>
        <note>catalytic</note>
    </ligand>
</feature>
<accession>A0A8H7A3E5</accession>
<evidence type="ECO:0000256" key="13">
    <source>
        <dbReference type="SAM" id="MobiDB-lite"/>
    </source>
</evidence>
<keyword evidence="9 12" id="KW-0865">Zymogen</keyword>
<dbReference type="EC" id="3.4.24.-" evidence="12"/>
<evidence type="ECO:0000256" key="7">
    <source>
        <dbReference type="ARBA" id="ARBA00022833"/>
    </source>
</evidence>
<keyword evidence="15" id="KW-1185">Reference proteome</keyword>
<evidence type="ECO:0000256" key="8">
    <source>
        <dbReference type="ARBA" id="ARBA00023049"/>
    </source>
</evidence>
<comment type="caution">
    <text evidence="14">The sequence shown here is derived from an EMBL/GenBank/DDBJ whole genome shotgun (WGS) entry which is preliminary data.</text>
</comment>
<feature type="binding site" evidence="11">
    <location>
        <position position="366"/>
    </location>
    <ligand>
        <name>Zn(2+)</name>
        <dbReference type="ChEBI" id="CHEBI:29105"/>
        <note>catalytic</note>
    </ligand>
</feature>
<keyword evidence="12" id="KW-0732">Signal</keyword>
<feature type="region of interest" description="Disordered" evidence="13">
    <location>
        <begin position="263"/>
        <end position="290"/>
    </location>
</feature>
<evidence type="ECO:0000256" key="6">
    <source>
        <dbReference type="ARBA" id="ARBA00022801"/>
    </source>
</evidence>
<evidence type="ECO:0000256" key="12">
    <source>
        <dbReference type="RuleBase" id="RU364017"/>
    </source>
</evidence>
<dbReference type="InterPro" id="IPR027268">
    <property type="entry name" value="Peptidase_M4/M1_CTD_sf"/>
</dbReference>